<evidence type="ECO:0000256" key="3">
    <source>
        <dbReference type="ARBA" id="ARBA00022840"/>
    </source>
</evidence>
<feature type="domain" description="ABC transporter" evidence="5">
    <location>
        <begin position="27"/>
        <end position="255"/>
    </location>
</feature>
<organism evidence="6 7">
    <name type="scientific">Anaeromyxobacter paludicola</name>
    <dbReference type="NCBI Taxonomy" id="2918171"/>
    <lineage>
        <taxon>Bacteria</taxon>
        <taxon>Pseudomonadati</taxon>
        <taxon>Myxococcota</taxon>
        <taxon>Myxococcia</taxon>
        <taxon>Myxococcales</taxon>
        <taxon>Cystobacterineae</taxon>
        <taxon>Anaeromyxobacteraceae</taxon>
        <taxon>Anaeromyxobacter</taxon>
    </lineage>
</organism>
<dbReference type="EMBL" id="AP025592">
    <property type="protein sequence ID" value="BDG09315.1"/>
    <property type="molecule type" value="Genomic_DNA"/>
</dbReference>
<dbReference type="GO" id="GO:0005524">
    <property type="term" value="F:ATP binding"/>
    <property type="evidence" value="ECO:0007669"/>
    <property type="project" value="UniProtKB-KW"/>
</dbReference>
<evidence type="ECO:0000256" key="1">
    <source>
        <dbReference type="ARBA" id="ARBA00022448"/>
    </source>
</evidence>
<dbReference type="SUPFAM" id="SSF52540">
    <property type="entry name" value="P-loop containing nucleoside triphosphate hydrolases"/>
    <property type="match status" value="1"/>
</dbReference>
<dbReference type="CDD" id="cd03293">
    <property type="entry name" value="ABC_NrtD_SsuB_transporters"/>
    <property type="match status" value="1"/>
</dbReference>
<keyword evidence="7" id="KW-1185">Reference proteome</keyword>
<reference evidence="7" key="1">
    <citation type="journal article" date="2022" name="Int. J. Syst. Evol. Microbiol.">
        <title>Anaeromyxobacter oryzae sp. nov., Anaeromyxobacter diazotrophicus sp. nov. and Anaeromyxobacter paludicola sp. nov., isolated from paddy soils.</title>
        <authorList>
            <person name="Itoh H."/>
            <person name="Xu Z."/>
            <person name="Mise K."/>
            <person name="Masuda Y."/>
            <person name="Ushijima N."/>
            <person name="Hayakawa C."/>
            <person name="Shiratori Y."/>
            <person name="Senoo K."/>
        </authorList>
    </citation>
    <scope>NUCLEOTIDE SEQUENCE [LARGE SCALE GENOMIC DNA]</scope>
    <source>
        <strain evidence="7">Red630</strain>
    </source>
</reference>
<evidence type="ECO:0000313" key="6">
    <source>
        <dbReference type="EMBL" id="BDG09315.1"/>
    </source>
</evidence>
<feature type="compositionally biased region" description="Basic and acidic residues" evidence="4">
    <location>
        <begin position="264"/>
        <end position="275"/>
    </location>
</feature>
<dbReference type="SMART" id="SM00382">
    <property type="entry name" value="AAA"/>
    <property type="match status" value="1"/>
</dbReference>
<sequence length="310" mass="34227">MLDWLKSGFSPRRLLVPRRARAGDAKIAVQRVGHRFGNEVVALDNVSIDVHQGEFVCLLGPSGCGKTTLLYALAGHIAPSGGRITIDGQEVSGPSPERMLVFQEPALFPWLSVKQNLTFPLRARGLSRAEASARALEFIHLVQLDGFERAQPHELSGGMRMRVSLARALAMDPQVLLMDEPFGALDAQTRDQMHRLLQRIWMRDQKTVVFVTHNVREALVLGDRVVVMAARPGRVIHDLDVHIPRPRDPDDDALVQLSRRIREEIGSVEPGRRDPPGPATPPPEDRDDRESLPGSDRLPGRAPGAVGARL</sequence>
<accession>A0ABM7XBU4</accession>
<dbReference type="Proteomes" id="UP001162734">
    <property type="component" value="Chromosome"/>
</dbReference>
<dbReference type="InterPro" id="IPR003593">
    <property type="entry name" value="AAA+_ATPase"/>
</dbReference>
<keyword evidence="3 6" id="KW-0067">ATP-binding</keyword>
<keyword evidence="2" id="KW-0547">Nucleotide-binding</keyword>
<proteinExistence type="predicted"/>
<gene>
    <name evidence="6" type="ORF">AMPC_24280</name>
</gene>
<protein>
    <submittedName>
        <fullName evidence="6">ABC transporter ATP-binding protein</fullName>
    </submittedName>
</protein>
<dbReference type="RefSeq" id="WP_248341425.1">
    <property type="nucleotide sequence ID" value="NZ_AP025592.1"/>
</dbReference>
<dbReference type="InterPro" id="IPR050166">
    <property type="entry name" value="ABC_transporter_ATP-bind"/>
</dbReference>
<dbReference type="PROSITE" id="PS50893">
    <property type="entry name" value="ABC_TRANSPORTER_2"/>
    <property type="match status" value="1"/>
</dbReference>
<dbReference type="InterPro" id="IPR017871">
    <property type="entry name" value="ABC_transporter-like_CS"/>
</dbReference>
<keyword evidence="1" id="KW-0813">Transport</keyword>
<dbReference type="PANTHER" id="PTHR42788:SF13">
    <property type="entry name" value="ALIPHATIC SULFONATES IMPORT ATP-BINDING PROTEIN SSUB"/>
    <property type="match status" value="1"/>
</dbReference>
<evidence type="ECO:0000313" key="7">
    <source>
        <dbReference type="Proteomes" id="UP001162734"/>
    </source>
</evidence>
<dbReference type="Gene3D" id="3.40.50.300">
    <property type="entry name" value="P-loop containing nucleotide triphosphate hydrolases"/>
    <property type="match status" value="1"/>
</dbReference>
<evidence type="ECO:0000259" key="5">
    <source>
        <dbReference type="PROSITE" id="PS50893"/>
    </source>
</evidence>
<feature type="region of interest" description="Disordered" evidence="4">
    <location>
        <begin position="264"/>
        <end position="310"/>
    </location>
</feature>
<evidence type="ECO:0000256" key="2">
    <source>
        <dbReference type="ARBA" id="ARBA00022741"/>
    </source>
</evidence>
<dbReference type="PANTHER" id="PTHR42788">
    <property type="entry name" value="TAURINE IMPORT ATP-BINDING PROTEIN-RELATED"/>
    <property type="match status" value="1"/>
</dbReference>
<dbReference type="PROSITE" id="PS00211">
    <property type="entry name" value="ABC_TRANSPORTER_1"/>
    <property type="match status" value="1"/>
</dbReference>
<dbReference type="InterPro" id="IPR003439">
    <property type="entry name" value="ABC_transporter-like_ATP-bd"/>
</dbReference>
<evidence type="ECO:0000256" key="4">
    <source>
        <dbReference type="SAM" id="MobiDB-lite"/>
    </source>
</evidence>
<dbReference type="Pfam" id="PF00005">
    <property type="entry name" value="ABC_tran"/>
    <property type="match status" value="1"/>
</dbReference>
<dbReference type="InterPro" id="IPR027417">
    <property type="entry name" value="P-loop_NTPase"/>
</dbReference>
<name>A0ABM7XBU4_9BACT</name>